<evidence type="ECO:0000313" key="2">
    <source>
        <dbReference type="EMBL" id="SDF74337.1"/>
    </source>
</evidence>
<feature type="transmembrane region" description="Helical" evidence="1">
    <location>
        <begin position="151"/>
        <end position="173"/>
    </location>
</feature>
<dbReference type="AlphaFoldDB" id="A0A1G7NKA9"/>
<dbReference type="Proteomes" id="UP000199045">
    <property type="component" value="Unassembled WGS sequence"/>
</dbReference>
<feature type="transmembrane region" description="Helical" evidence="1">
    <location>
        <begin position="93"/>
        <end position="113"/>
    </location>
</feature>
<evidence type="ECO:0000313" key="3">
    <source>
        <dbReference type="Proteomes" id="UP000199045"/>
    </source>
</evidence>
<evidence type="ECO:0000256" key="1">
    <source>
        <dbReference type="SAM" id="Phobius"/>
    </source>
</evidence>
<dbReference type="STRING" id="104663.SAMN04488121_102834"/>
<accession>A0A1G7NKA9</accession>
<name>A0A1G7NKA9_CHIFI</name>
<dbReference type="InterPro" id="IPR013901">
    <property type="entry name" value="Anthrone_oxy"/>
</dbReference>
<sequence length="183" mass="20019">MTPVKTTNMHTISHIVLIITATTTALISGLFYAWSCSVVPGLARVSDSTYLEAMQQINRAILNPVFFMSFMGTAFLLPLSTWLHYGPELNARFWLLLLASVVYLAGTFGVTMFGNVPLNNALDAFNLSAASVQELATQRARFEVPWNNLNIIRTVAGVIALVLIVLACLSPAAETTRPPVVYR</sequence>
<dbReference type="EMBL" id="FNBN01000002">
    <property type="protein sequence ID" value="SDF74337.1"/>
    <property type="molecule type" value="Genomic_DNA"/>
</dbReference>
<keyword evidence="1" id="KW-0472">Membrane</keyword>
<keyword evidence="1" id="KW-1133">Transmembrane helix</keyword>
<keyword evidence="1" id="KW-0812">Transmembrane</keyword>
<feature type="transmembrane region" description="Helical" evidence="1">
    <location>
        <begin position="61"/>
        <end position="81"/>
    </location>
</feature>
<reference evidence="2 3" key="1">
    <citation type="submission" date="2016-10" db="EMBL/GenBank/DDBJ databases">
        <authorList>
            <person name="de Groot N.N."/>
        </authorList>
    </citation>
    <scope>NUCLEOTIDE SEQUENCE [LARGE SCALE GENOMIC DNA]</scope>
    <source>
        <strain evidence="2 3">DSM 527</strain>
    </source>
</reference>
<dbReference type="Pfam" id="PF08592">
    <property type="entry name" value="Anthrone_oxy"/>
    <property type="match status" value="1"/>
</dbReference>
<protein>
    <submittedName>
        <fullName evidence="2">Uncharacterized membrane protein</fullName>
    </submittedName>
</protein>
<gene>
    <name evidence="2" type="ORF">SAMN04488121_102834</name>
</gene>
<feature type="transmembrane region" description="Helical" evidence="1">
    <location>
        <begin position="12"/>
        <end position="34"/>
    </location>
</feature>
<organism evidence="2 3">
    <name type="scientific">Chitinophaga filiformis</name>
    <name type="common">Myxococcus filiformis</name>
    <name type="synonym">Flexibacter filiformis</name>
    <dbReference type="NCBI Taxonomy" id="104663"/>
    <lineage>
        <taxon>Bacteria</taxon>
        <taxon>Pseudomonadati</taxon>
        <taxon>Bacteroidota</taxon>
        <taxon>Chitinophagia</taxon>
        <taxon>Chitinophagales</taxon>
        <taxon>Chitinophagaceae</taxon>
        <taxon>Chitinophaga</taxon>
    </lineage>
</organism>
<proteinExistence type="predicted"/>